<reference evidence="2 3" key="1">
    <citation type="submission" date="2019-11" db="EMBL/GenBank/DDBJ databases">
        <title>Winogradskyella ouciana sp. nov., isolated from the hadal seawater of the Mariana Trench.</title>
        <authorList>
            <person name="Liu R."/>
        </authorList>
    </citation>
    <scope>NUCLEOTIDE SEQUENCE [LARGE SCALE GENOMIC DNA]</scope>
    <source>
        <strain evidence="2 3">ZXX205</strain>
    </source>
</reference>
<gene>
    <name evidence="2" type="ORF">F1003_13585</name>
</gene>
<evidence type="ECO:0000256" key="1">
    <source>
        <dbReference type="SAM" id="SignalP"/>
    </source>
</evidence>
<proteinExistence type="predicted"/>
<keyword evidence="3" id="KW-1185">Reference proteome</keyword>
<dbReference type="EMBL" id="WJYA01000008">
    <property type="protein sequence ID" value="MTE27969.1"/>
    <property type="molecule type" value="Genomic_DNA"/>
</dbReference>
<comment type="caution">
    <text evidence="2">The sequence shown here is derived from an EMBL/GenBank/DDBJ whole genome shotgun (WGS) entry which is preliminary data.</text>
</comment>
<sequence length="276" mass="31771">MKKILILCILITFAFKSEAQTDINNYKYIVIPLQYEFLKGKDTYRLNTVTRVLFKGEGFDVYFNEEQLPEDLFNDRCKALYADVKEVKGGFRKTKLEIILKDCNGKLVLKSDVGQSGENNHEKRHREALADAFKSIEKLNYSYKPKEKQEVNTEEKVAVKNVEEKVDAVTVMEIEDLKREKEVKKEKPVIKVETKKETEKTPTTKDTNRLIAKSIPQGFQILNAKSKIFMTLLKTAAEDVYIVKGEDAIVFKSGIKWMYSANDGTSKVSKELDIKF</sequence>
<dbReference type="Proteomes" id="UP000447545">
    <property type="component" value="Unassembled WGS sequence"/>
</dbReference>
<protein>
    <submittedName>
        <fullName evidence="2">Uncharacterized protein</fullName>
    </submittedName>
</protein>
<dbReference type="AlphaFoldDB" id="A0A7K1GIG2"/>
<dbReference type="RefSeq" id="WP_155089982.1">
    <property type="nucleotide sequence ID" value="NZ_WJYA01000008.1"/>
</dbReference>
<organism evidence="2 3">
    <name type="scientific">Winogradskyella ouciana</name>
    <dbReference type="NCBI Taxonomy" id="2608631"/>
    <lineage>
        <taxon>Bacteria</taxon>
        <taxon>Pseudomonadati</taxon>
        <taxon>Bacteroidota</taxon>
        <taxon>Flavobacteriia</taxon>
        <taxon>Flavobacteriales</taxon>
        <taxon>Flavobacteriaceae</taxon>
        <taxon>Winogradskyella</taxon>
    </lineage>
</organism>
<feature type="chain" id="PRO_5029636254" evidence="1">
    <location>
        <begin position="20"/>
        <end position="276"/>
    </location>
</feature>
<name>A0A7K1GIG2_9FLAO</name>
<keyword evidence="1" id="KW-0732">Signal</keyword>
<accession>A0A7K1GIG2</accession>
<feature type="signal peptide" evidence="1">
    <location>
        <begin position="1"/>
        <end position="19"/>
    </location>
</feature>
<evidence type="ECO:0000313" key="3">
    <source>
        <dbReference type="Proteomes" id="UP000447545"/>
    </source>
</evidence>
<evidence type="ECO:0000313" key="2">
    <source>
        <dbReference type="EMBL" id="MTE27969.1"/>
    </source>
</evidence>